<evidence type="ECO:0000256" key="6">
    <source>
        <dbReference type="ARBA" id="ARBA00023040"/>
    </source>
</evidence>
<evidence type="ECO:0000256" key="10">
    <source>
        <dbReference type="SAM" id="MobiDB-lite"/>
    </source>
</evidence>
<evidence type="ECO:0000256" key="7">
    <source>
        <dbReference type="ARBA" id="ARBA00023136"/>
    </source>
</evidence>
<organism evidence="12">
    <name type="scientific">Dichomitus squalens</name>
    <dbReference type="NCBI Taxonomy" id="114155"/>
    <lineage>
        <taxon>Eukaryota</taxon>
        <taxon>Fungi</taxon>
        <taxon>Dikarya</taxon>
        <taxon>Basidiomycota</taxon>
        <taxon>Agaricomycotina</taxon>
        <taxon>Agaricomycetes</taxon>
        <taxon>Polyporales</taxon>
        <taxon>Polyporaceae</taxon>
        <taxon>Dichomitus</taxon>
    </lineage>
</organism>
<feature type="compositionally biased region" description="Basic and acidic residues" evidence="10">
    <location>
        <begin position="450"/>
        <end position="462"/>
    </location>
</feature>
<dbReference type="OrthoDB" id="2874149at2759"/>
<feature type="compositionally biased region" description="Gly residues" evidence="10">
    <location>
        <begin position="431"/>
        <end position="440"/>
    </location>
</feature>
<dbReference type="CDD" id="cd14966">
    <property type="entry name" value="7tmD_STE3"/>
    <property type="match status" value="1"/>
</dbReference>
<dbReference type="Pfam" id="PF02076">
    <property type="entry name" value="STE3"/>
    <property type="match status" value="1"/>
</dbReference>
<evidence type="ECO:0000256" key="2">
    <source>
        <dbReference type="ARBA" id="ARBA00011085"/>
    </source>
</evidence>
<keyword evidence="3" id="KW-0589">Pheromone response</keyword>
<keyword evidence="6" id="KW-0297">G-protein coupled receptor</keyword>
<feature type="transmembrane region" description="Helical" evidence="11">
    <location>
        <begin position="164"/>
        <end position="187"/>
    </location>
</feature>
<reference evidence="12" key="1">
    <citation type="submission" date="2019-01" db="EMBL/GenBank/DDBJ databases">
        <title>Draft genome sequences of three monokaryotic isolates of the white-rot basidiomycete fungus Dichomitus squalens.</title>
        <authorList>
            <consortium name="DOE Joint Genome Institute"/>
            <person name="Lopez S.C."/>
            <person name="Andreopoulos B."/>
            <person name="Pangilinan J."/>
            <person name="Lipzen A."/>
            <person name="Riley R."/>
            <person name="Ahrendt S."/>
            <person name="Ng V."/>
            <person name="Barry K."/>
            <person name="Daum C."/>
            <person name="Grigoriev I.V."/>
            <person name="Hilden K.S."/>
            <person name="Makela M.R."/>
            <person name="de Vries R.P."/>
        </authorList>
    </citation>
    <scope>NUCLEOTIDE SEQUENCE [LARGE SCALE GENOMIC DNA]</scope>
    <source>
        <strain evidence="12">OM18370.1</strain>
    </source>
</reference>
<feature type="transmembrane region" description="Helical" evidence="11">
    <location>
        <begin position="38"/>
        <end position="58"/>
    </location>
</feature>
<evidence type="ECO:0000256" key="11">
    <source>
        <dbReference type="SAM" id="Phobius"/>
    </source>
</evidence>
<dbReference type="PRINTS" id="PR00901">
    <property type="entry name" value="PHEROMONEBAR"/>
</dbReference>
<dbReference type="AlphaFoldDB" id="A0A4Q9MRA6"/>
<keyword evidence="9" id="KW-0807">Transducer</keyword>
<feature type="transmembrane region" description="Helical" evidence="11">
    <location>
        <begin position="276"/>
        <end position="293"/>
    </location>
</feature>
<feature type="transmembrane region" description="Helical" evidence="11">
    <location>
        <begin position="116"/>
        <end position="137"/>
    </location>
</feature>
<proteinExistence type="inferred from homology"/>
<evidence type="ECO:0000256" key="5">
    <source>
        <dbReference type="ARBA" id="ARBA00022989"/>
    </source>
</evidence>
<evidence type="ECO:0000256" key="8">
    <source>
        <dbReference type="ARBA" id="ARBA00023170"/>
    </source>
</evidence>
<keyword evidence="4 11" id="KW-0812">Transmembrane</keyword>
<feature type="compositionally biased region" description="Polar residues" evidence="10">
    <location>
        <begin position="376"/>
        <end position="386"/>
    </location>
</feature>
<evidence type="ECO:0000313" key="12">
    <source>
        <dbReference type="EMBL" id="TBU29737.1"/>
    </source>
</evidence>
<comment type="similarity">
    <text evidence="2">Belongs to the G-protein coupled receptor 4 family.</text>
</comment>
<protein>
    <submittedName>
        <fullName evidence="12">Putative fungal pheromoneG-protein-coupled receptor</fullName>
    </submittedName>
</protein>
<name>A0A4Q9MRA6_9APHY</name>
<dbReference type="EMBL" id="ML143411">
    <property type="protein sequence ID" value="TBU29737.1"/>
    <property type="molecule type" value="Genomic_DNA"/>
</dbReference>
<evidence type="ECO:0000256" key="4">
    <source>
        <dbReference type="ARBA" id="ARBA00022692"/>
    </source>
</evidence>
<keyword evidence="5 11" id="KW-1133">Transmembrane helix</keyword>
<dbReference type="GO" id="GO:0000750">
    <property type="term" value="P:pheromone-dependent signal transduction involved in conjugation with cellular fusion"/>
    <property type="evidence" value="ECO:0007669"/>
    <property type="project" value="TreeGrafter"/>
</dbReference>
<dbReference type="PANTHER" id="PTHR28097:SF1">
    <property type="entry name" value="PHEROMONE A FACTOR RECEPTOR"/>
    <property type="match status" value="1"/>
</dbReference>
<dbReference type="PANTHER" id="PTHR28097">
    <property type="entry name" value="PHEROMONE A FACTOR RECEPTOR"/>
    <property type="match status" value="1"/>
</dbReference>
<evidence type="ECO:0000256" key="1">
    <source>
        <dbReference type="ARBA" id="ARBA00004141"/>
    </source>
</evidence>
<evidence type="ECO:0000256" key="3">
    <source>
        <dbReference type="ARBA" id="ARBA00022507"/>
    </source>
</evidence>
<feature type="transmembrane region" description="Helical" evidence="11">
    <location>
        <begin position="12"/>
        <end position="31"/>
    </location>
</feature>
<feature type="transmembrane region" description="Helical" evidence="11">
    <location>
        <begin position="73"/>
        <end position="92"/>
    </location>
</feature>
<dbReference type="PRINTS" id="PR00899">
    <property type="entry name" value="GPCRSTE3"/>
</dbReference>
<accession>A0A4Q9MRA6</accession>
<comment type="subcellular location">
    <subcellularLocation>
        <location evidence="1">Membrane</location>
        <topology evidence="1">Multi-pass membrane protein</topology>
    </subcellularLocation>
</comment>
<feature type="transmembrane region" description="Helical" evidence="11">
    <location>
        <begin position="208"/>
        <end position="230"/>
    </location>
</feature>
<keyword evidence="7 11" id="KW-0472">Membrane</keyword>
<sequence>MTLPWHSQVDIIAAFSFLGFVLISIPLYWHCVAWNIGCVLYIFWVGGQCLFQAINVLVWRDNVINIAPIWCDIFIRFYIGASIGVCTASLVINRRLYHIANVSSVSITRADKRRNIITDFLIGLGIPVLAIAVYWVYEGHRFDLMEGVGCIEAYPNTWLALILYYLWPIPIGLVSATYCVLTLTAFFKRRRRFTELMASNANITFNRYFRLMGLASLEFLFTLPLTVYNITENFKLAPYKWRGMANLHSRFGRVDQYPAVIWRADPQLISVINFRLWMPIACALVFFLFFGLAEEARKHYKLAITSIAKKVGISTMERSSEFDSSVSKTVGLSGTALPTFINRTIRRASLDSVFSDDQSAGHSAEGSHDKVLHSPSGLSVGSSTFIGSPVSEKDQEHAIHPVPPLPSLPFMRVPDSSAVHHPTPSKSEVLGGRGAGGRGRTGATQRGLKLHRDGLSSHDFVS</sequence>
<keyword evidence="8 12" id="KW-0675">Receptor</keyword>
<dbReference type="Proteomes" id="UP000292957">
    <property type="component" value="Unassembled WGS sequence"/>
</dbReference>
<gene>
    <name evidence="12" type="ORF">BD311DRAFT_261637</name>
</gene>
<dbReference type="GO" id="GO:0005886">
    <property type="term" value="C:plasma membrane"/>
    <property type="evidence" value="ECO:0007669"/>
    <property type="project" value="TreeGrafter"/>
</dbReference>
<dbReference type="InterPro" id="IPR000481">
    <property type="entry name" value="GPCR_Pheromne_B_alpha_rcpt"/>
</dbReference>
<dbReference type="GO" id="GO:0004934">
    <property type="term" value="F:mating-type alpha-factor pheromone receptor activity"/>
    <property type="evidence" value="ECO:0007669"/>
    <property type="project" value="InterPro"/>
</dbReference>
<evidence type="ECO:0000256" key="9">
    <source>
        <dbReference type="ARBA" id="ARBA00023224"/>
    </source>
</evidence>
<feature type="region of interest" description="Disordered" evidence="10">
    <location>
        <begin position="356"/>
        <end position="462"/>
    </location>
</feature>
<dbReference type="InterPro" id="IPR001499">
    <property type="entry name" value="GPCR_STE3"/>
</dbReference>